<gene>
    <name evidence="2" type="ORF">SAMN05421780_101309</name>
</gene>
<evidence type="ECO:0000256" key="1">
    <source>
        <dbReference type="SAM" id="Phobius"/>
    </source>
</evidence>
<name>A0A1I1DMW6_9BACT</name>
<keyword evidence="3" id="KW-1185">Reference proteome</keyword>
<dbReference type="Proteomes" id="UP000199514">
    <property type="component" value="Unassembled WGS sequence"/>
</dbReference>
<keyword evidence="1" id="KW-0472">Membrane</keyword>
<proteinExistence type="predicted"/>
<accession>A0A1I1DMW6</accession>
<dbReference type="STRING" id="927664.SAMN05421780_101309"/>
<evidence type="ECO:0000313" key="3">
    <source>
        <dbReference type="Proteomes" id="UP000199514"/>
    </source>
</evidence>
<reference evidence="2 3" key="1">
    <citation type="submission" date="2016-10" db="EMBL/GenBank/DDBJ databases">
        <authorList>
            <person name="de Groot N.N."/>
        </authorList>
    </citation>
    <scope>NUCLEOTIDE SEQUENCE [LARGE SCALE GENOMIC DNA]</scope>
    <source>
        <strain evidence="2 3">DSM 6793</strain>
    </source>
</reference>
<organism evidence="2 3">
    <name type="scientific">Flexibacter flexilis DSM 6793</name>
    <dbReference type="NCBI Taxonomy" id="927664"/>
    <lineage>
        <taxon>Bacteria</taxon>
        <taxon>Pseudomonadati</taxon>
        <taxon>Bacteroidota</taxon>
        <taxon>Cytophagia</taxon>
        <taxon>Cytophagales</taxon>
        <taxon>Flexibacteraceae</taxon>
        <taxon>Flexibacter</taxon>
    </lineage>
</organism>
<keyword evidence="1" id="KW-0812">Transmembrane</keyword>
<keyword evidence="1" id="KW-1133">Transmembrane helix</keyword>
<protein>
    <submittedName>
        <fullName evidence="2">Uncharacterized protein</fullName>
    </submittedName>
</protein>
<feature type="transmembrane region" description="Helical" evidence="1">
    <location>
        <begin position="31"/>
        <end position="51"/>
    </location>
</feature>
<evidence type="ECO:0000313" key="2">
    <source>
        <dbReference type="EMBL" id="SFB75776.1"/>
    </source>
</evidence>
<sequence>MTKSKAITVLILSFIMTVVQRKFMFEEPLSTNLLKSAIFSCGLVIIFIVFVKSRGKYKH</sequence>
<dbReference type="AlphaFoldDB" id="A0A1I1DMW6"/>
<dbReference type="EMBL" id="FOLE01000001">
    <property type="protein sequence ID" value="SFB75776.1"/>
    <property type="molecule type" value="Genomic_DNA"/>
</dbReference>